<evidence type="ECO:0000313" key="3">
    <source>
        <dbReference type="Proteomes" id="UP000006727"/>
    </source>
</evidence>
<dbReference type="EnsemblPlants" id="Pp3c23_15290V3.3">
    <property type="protein sequence ID" value="Pp3c23_15290V3.3"/>
    <property type="gene ID" value="Pp3c23_15290"/>
</dbReference>
<dbReference type="InParanoid" id="A0A2K1IJG9"/>
<proteinExistence type="predicted"/>
<dbReference type="PaxDb" id="3218-PP1S156_93V6.1"/>
<sequence>MPQFLDGRLRPMLDLLQTALRLRGCGFLSLFVANTTKLQVSLQLVTVMWKGRGRKTQVCQAVANFGMGQTWVGEQHKTKTTK</sequence>
<dbReference type="Proteomes" id="UP000006727">
    <property type="component" value="Chromosome 23"/>
</dbReference>
<reference evidence="1 3" key="2">
    <citation type="journal article" date="2018" name="Plant J.">
        <title>The Physcomitrella patens chromosome-scale assembly reveals moss genome structure and evolution.</title>
        <authorList>
            <person name="Lang D."/>
            <person name="Ullrich K.K."/>
            <person name="Murat F."/>
            <person name="Fuchs J."/>
            <person name="Jenkins J."/>
            <person name="Haas F.B."/>
            <person name="Piednoel M."/>
            <person name="Gundlach H."/>
            <person name="Van Bel M."/>
            <person name="Meyberg R."/>
            <person name="Vives C."/>
            <person name="Morata J."/>
            <person name="Symeonidi A."/>
            <person name="Hiss M."/>
            <person name="Muchero W."/>
            <person name="Kamisugi Y."/>
            <person name="Saleh O."/>
            <person name="Blanc G."/>
            <person name="Decker E.L."/>
            <person name="van Gessel N."/>
            <person name="Grimwood J."/>
            <person name="Hayes R.D."/>
            <person name="Graham S.W."/>
            <person name="Gunter L.E."/>
            <person name="McDaniel S.F."/>
            <person name="Hoernstein S.N.W."/>
            <person name="Larsson A."/>
            <person name="Li F.W."/>
            <person name="Perroud P.F."/>
            <person name="Phillips J."/>
            <person name="Ranjan P."/>
            <person name="Rokshar D.S."/>
            <person name="Rothfels C.J."/>
            <person name="Schneider L."/>
            <person name="Shu S."/>
            <person name="Stevenson D.W."/>
            <person name="Thummler F."/>
            <person name="Tillich M."/>
            <person name="Villarreal Aguilar J.C."/>
            <person name="Widiez T."/>
            <person name="Wong G.K."/>
            <person name="Wymore A."/>
            <person name="Zhang Y."/>
            <person name="Zimmer A.D."/>
            <person name="Quatrano R.S."/>
            <person name="Mayer K.F.X."/>
            <person name="Goodstein D."/>
            <person name="Casacuberta J.M."/>
            <person name="Vandepoele K."/>
            <person name="Reski R."/>
            <person name="Cuming A.C."/>
            <person name="Tuskan G.A."/>
            <person name="Maumus F."/>
            <person name="Salse J."/>
            <person name="Schmutz J."/>
            <person name="Rensing S.A."/>
        </authorList>
    </citation>
    <scope>NUCLEOTIDE SEQUENCE [LARGE SCALE GENOMIC DNA]</scope>
    <source>
        <strain evidence="2 3">cv. Gransden 2004</strain>
    </source>
</reference>
<keyword evidence="3" id="KW-1185">Reference proteome</keyword>
<accession>A0A2K1IJG9</accession>
<dbReference type="AlphaFoldDB" id="A0A2K1IJG9"/>
<organism evidence="1">
    <name type="scientific">Physcomitrium patens</name>
    <name type="common">Spreading-leaved earth moss</name>
    <name type="synonym">Physcomitrella patens</name>
    <dbReference type="NCBI Taxonomy" id="3218"/>
    <lineage>
        <taxon>Eukaryota</taxon>
        <taxon>Viridiplantae</taxon>
        <taxon>Streptophyta</taxon>
        <taxon>Embryophyta</taxon>
        <taxon>Bryophyta</taxon>
        <taxon>Bryophytina</taxon>
        <taxon>Bryopsida</taxon>
        <taxon>Funariidae</taxon>
        <taxon>Funariales</taxon>
        <taxon>Funariaceae</taxon>
        <taxon>Physcomitrium</taxon>
    </lineage>
</organism>
<dbReference type="Gramene" id="Pp3c23_15290V3.3">
    <property type="protein sequence ID" value="Pp3c23_15290V3.3"/>
    <property type="gene ID" value="Pp3c23_15290"/>
</dbReference>
<dbReference type="EnsemblPlants" id="Pp3c23_15290V3.1">
    <property type="protein sequence ID" value="Pp3c23_15290V3.1"/>
    <property type="gene ID" value="Pp3c23_15290"/>
</dbReference>
<evidence type="ECO:0000313" key="1">
    <source>
        <dbReference type="EMBL" id="PNR29419.1"/>
    </source>
</evidence>
<protein>
    <submittedName>
        <fullName evidence="1 2">Uncharacterized protein</fullName>
    </submittedName>
</protein>
<evidence type="ECO:0000313" key="2">
    <source>
        <dbReference type="EnsemblPlants" id="Pp3c23_15290V3.1"/>
    </source>
</evidence>
<gene>
    <name evidence="1" type="ORF">PHYPA_028112</name>
</gene>
<dbReference type="EMBL" id="ABEU02000023">
    <property type="protein sequence ID" value="PNR29419.1"/>
    <property type="molecule type" value="Genomic_DNA"/>
</dbReference>
<reference evidence="1 3" key="1">
    <citation type="journal article" date="2008" name="Science">
        <title>The Physcomitrella genome reveals evolutionary insights into the conquest of land by plants.</title>
        <authorList>
            <person name="Rensing S."/>
            <person name="Lang D."/>
            <person name="Zimmer A."/>
            <person name="Terry A."/>
            <person name="Salamov A."/>
            <person name="Shapiro H."/>
            <person name="Nishiyama T."/>
            <person name="Perroud P.-F."/>
            <person name="Lindquist E."/>
            <person name="Kamisugi Y."/>
            <person name="Tanahashi T."/>
            <person name="Sakakibara K."/>
            <person name="Fujita T."/>
            <person name="Oishi K."/>
            <person name="Shin-I T."/>
            <person name="Kuroki Y."/>
            <person name="Toyoda A."/>
            <person name="Suzuki Y."/>
            <person name="Hashimoto A."/>
            <person name="Yamaguchi K."/>
            <person name="Sugano A."/>
            <person name="Kohara Y."/>
            <person name="Fujiyama A."/>
            <person name="Anterola A."/>
            <person name="Aoki S."/>
            <person name="Ashton N."/>
            <person name="Barbazuk W.B."/>
            <person name="Barker E."/>
            <person name="Bennetzen J."/>
            <person name="Bezanilla M."/>
            <person name="Blankenship R."/>
            <person name="Cho S.H."/>
            <person name="Dutcher S."/>
            <person name="Estelle M."/>
            <person name="Fawcett J.A."/>
            <person name="Gundlach H."/>
            <person name="Hanada K."/>
            <person name="Heyl A."/>
            <person name="Hicks K.A."/>
            <person name="Hugh J."/>
            <person name="Lohr M."/>
            <person name="Mayer K."/>
            <person name="Melkozernov A."/>
            <person name="Murata T."/>
            <person name="Nelson D."/>
            <person name="Pils B."/>
            <person name="Prigge M."/>
            <person name="Reiss B."/>
            <person name="Renner T."/>
            <person name="Rombauts S."/>
            <person name="Rushton P."/>
            <person name="Sanderfoot A."/>
            <person name="Schween G."/>
            <person name="Shiu S.-H."/>
            <person name="Stueber K."/>
            <person name="Theodoulou F.L."/>
            <person name="Tu H."/>
            <person name="Van de Peer Y."/>
            <person name="Verrier P.J."/>
            <person name="Waters E."/>
            <person name="Wood A."/>
            <person name="Yang L."/>
            <person name="Cove D."/>
            <person name="Cuming A."/>
            <person name="Hasebe M."/>
            <person name="Lucas S."/>
            <person name="Mishler D.B."/>
            <person name="Reski R."/>
            <person name="Grigoriev I."/>
            <person name="Quatrano R.S."/>
            <person name="Boore J.L."/>
        </authorList>
    </citation>
    <scope>NUCLEOTIDE SEQUENCE [LARGE SCALE GENOMIC DNA]</scope>
    <source>
        <strain evidence="2 3">cv. Gransden 2004</strain>
    </source>
</reference>
<dbReference type="Gramene" id="Pp3c23_15290V3.2">
    <property type="protein sequence ID" value="Pp3c23_15290V3.2"/>
    <property type="gene ID" value="Pp3c23_15290"/>
</dbReference>
<dbReference type="EnsemblPlants" id="Pp3c23_15290V3.2">
    <property type="protein sequence ID" value="Pp3c23_15290V3.2"/>
    <property type="gene ID" value="Pp3c23_15290"/>
</dbReference>
<reference evidence="2" key="3">
    <citation type="submission" date="2020-12" db="UniProtKB">
        <authorList>
            <consortium name="EnsemblPlants"/>
        </authorList>
    </citation>
    <scope>IDENTIFICATION</scope>
</reference>
<dbReference type="Gramene" id="Pp3c23_15290V3.1">
    <property type="protein sequence ID" value="Pp3c23_15290V3.1"/>
    <property type="gene ID" value="Pp3c23_15290"/>
</dbReference>
<name>A0A2K1IJG9_PHYPA</name>